<organism evidence="2 3">
    <name type="scientific">Frateuria flava</name>
    <dbReference type="NCBI Taxonomy" id="2821489"/>
    <lineage>
        <taxon>Bacteria</taxon>
        <taxon>Pseudomonadati</taxon>
        <taxon>Pseudomonadota</taxon>
        <taxon>Gammaproteobacteria</taxon>
        <taxon>Lysobacterales</taxon>
        <taxon>Rhodanobacteraceae</taxon>
        <taxon>Frateuria</taxon>
    </lineage>
</organism>
<dbReference type="PANTHER" id="PTHR46246">
    <property type="entry name" value="GUANOSINE-3',5'-BIS(DIPHOSPHATE) 3'-PYROPHOSPHOHYDROLASE MESH1"/>
    <property type="match status" value="1"/>
</dbReference>
<sequence length="201" mass="21886">MLSERFTAAVDYARIAHSRRKGTAIPYIQHLLGVASLVLEHGGDEDQAIAGLLHDVVEDCGEGHVATVGERFGERVQAMVLGCTDGTAEAKAGVDDEGARRRDWLRRKQAYLNHLAHASDDTLLVSGCDKLHNARAIVGDLERPEVGQGVFARFTGGRDGTLTYYRLLADLFTERAASMASALEREVERMYALAGEPHRAA</sequence>
<keyword evidence="3" id="KW-1185">Reference proteome</keyword>
<dbReference type="InterPro" id="IPR003607">
    <property type="entry name" value="HD/PDEase_dom"/>
</dbReference>
<evidence type="ECO:0000313" key="3">
    <source>
        <dbReference type="Proteomes" id="UP000823790"/>
    </source>
</evidence>
<proteinExistence type="predicted"/>
<dbReference type="Proteomes" id="UP000823790">
    <property type="component" value="Unassembled WGS sequence"/>
</dbReference>
<dbReference type="SMART" id="SM00471">
    <property type="entry name" value="HDc"/>
    <property type="match status" value="1"/>
</dbReference>
<reference evidence="2 3" key="1">
    <citation type="submission" date="2021-04" db="EMBL/GenBank/DDBJ databases">
        <authorList>
            <person name="Huq M.A."/>
        </authorList>
    </citation>
    <scope>NUCLEOTIDE SEQUENCE [LARGE SCALE GENOMIC DNA]</scope>
    <source>
        <strain evidence="2 3">MAH-13</strain>
    </source>
</reference>
<dbReference type="RefSeq" id="WP_209621056.1">
    <property type="nucleotide sequence ID" value="NZ_JAGJRS010000022.1"/>
</dbReference>
<comment type="caution">
    <text evidence="2">The sequence shown here is derived from an EMBL/GenBank/DDBJ whole genome shotgun (WGS) entry which is preliminary data.</text>
</comment>
<dbReference type="PANTHER" id="PTHR46246:SF1">
    <property type="entry name" value="GUANOSINE-3',5'-BIS(DIPHOSPHATE) 3'-PYROPHOSPHOHYDROLASE MESH1"/>
    <property type="match status" value="1"/>
</dbReference>
<accession>A0ABS4DPR1</accession>
<evidence type="ECO:0000313" key="2">
    <source>
        <dbReference type="EMBL" id="MBP1475057.1"/>
    </source>
</evidence>
<dbReference type="InterPro" id="IPR052194">
    <property type="entry name" value="MESH1"/>
</dbReference>
<protein>
    <submittedName>
        <fullName evidence="2">HD domain-containing protein</fullName>
    </submittedName>
</protein>
<name>A0ABS4DPR1_9GAMM</name>
<gene>
    <name evidence="2" type="ORF">J7I44_12155</name>
</gene>
<dbReference type="EMBL" id="JAGJRS010000022">
    <property type="protein sequence ID" value="MBP1475057.1"/>
    <property type="molecule type" value="Genomic_DNA"/>
</dbReference>
<dbReference type="Pfam" id="PF13328">
    <property type="entry name" value="HD_4"/>
    <property type="match status" value="1"/>
</dbReference>
<evidence type="ECO:0000259" key="1">
    <source>
        <dbReference type="SMART" id="SM00471"/>
    </source>
</evidence>
<dbReference type="SUPFAM" id="SSF109604">
    <property type="entry name" value="HD-domain/PDEase-like"/>
    <property type="match status" value="1"/>
</dbReference>
<feature type="domain" description="HD/PDEase" evidence="1">
    <location>
        <begin position="23"/>
        <end position="143"/>
    </location>
</feature>
<dbReference type="Gene3D" id="1.10.3210.10">
    <property type="entry name" value="Hypothetical protein af1432"/>
    <property type="match status" value="1"/>
</dbReference>